<organism evidence="1 2">
    <name type="scientific">Eupransor demetentiae</name>
    <dbReference type="NCBI Taxonomy" id="3109584"/>
    <lineage>
        <taxon>Bacteria</taxon>
        <taxon>Bacillati</taxon>
        <taxon>Bacillota</taxon>
        <taxon>Bacilli</taxon>
        <taxon>Lactobacillales</taxon>
        <taxon>Lactobacillaceae</taxon>
        <taxon>Eupransor</taxon>
    </lineage>
</organism>
<comment type="caution">
    <text evidence="1">The sequence shown here is derived from an EMBL/GenBank/DDBJ whole genome shotgun (WGS) entry which is preliminary data.</text>
</comment>
<name>A0ABM9N4S2_9LACO</name>
<keyword evidence="2" id="KW-1185">Reference proteome</keyword>
<evidence type="ECO:0000313" key="2">
    <source>
        <dbReference type="Proteomes" id="UP001314241"/>
    </source>
</evidence>
<accession>A0ABM9N4S2</accession>
<dbReference type="Proteomes" id="UP001314241">
    <property type="component" value="Unassembled WGS sequence"/>
</dbReference>
<dbReference type="Pfam" id="PF16929">
    <property type="entry name" value="Asp2"/>
    <property type="match status" value="1"/>
</dbReference>
<dbReference type="SUPFAM" id="SSF53474">
    <property type="entry name" value="alpha/beta-Hydrolases"/>
    <property type="match status" value="1"/>
</dbReference>
<reference evidence="1 2" key="1">
    <citation type="submission" date="2024-01" db="EMBL/GenBank/DDBJ databases">
        <authorList>
            <person name="Botero Cardona J."/>
        </authorList>
    </citation>
    <scope>NUCLEOTIDE SEQUENCE [LARGE SCALE GENOMIC DNA]</scope>
    <source>
        <strain evidence="1 2">LMG 33000</strain>
    </source>
</reference>
<dbReference type="InterPro" id="IPR029058">
    <property type="entry name" value="AB_hydrolase_fold"/>
</dbReference>
<gene>
    <name evidence="1" type="ORF">R54876_GBNLAHCA_00742</name>
</gene>
<sequence>MADISILQIGAQDWTAQVANLPLEWHHTTLRDLPTYLTKQVDPFELEENYVLLTDEVLDSTLLAQQIRKWPAYRVVYIANPDQINFDVKAALAERRAMRFGQKTPETVGQRIVRDLYIGQIGFPTRFSEEQYLPQTDYRWTFERHGRFSTLYEGDFGNDWTQVGTLKTFPGDFAAGQDNWMYLDYQSEGGVQVALEFVFFQNGRLQQLQILEGDALRQMAMVKAPEKYQDYQILVLLKGQGKIDLHALHQRRSRHGLGLFIPGGQRELTDDGQEVLSYYNPGTKKGPLIILFAGTRLHIEGFEMMGPLNKLGYPYLLFTDSRTQGGAFDVGSEAYEAVVLNTIEKAMREADVTPDQVIMSGYSMGSYPAMYYLANVDAGALIVAKPIMNLGTFTASPEFPHNGLNRDWTLDVRRFLAGRMSPDDSEMMDAQLWQKLDKVNWAGKDVALFTMSEDEYDGKSLPQLLSFLKDKGVNFDHKVEKGFHEQKIDEMVKYMIDAMEKEAIKMMGRRTY</sequence>
<protein>
    <submittedName>
        <fullName evidence="1">DUF1100 family (FrsA)</fullName>
    </submittedName>
</protein>
<evidence type="ECO:0000313" key="1">
    <source>
        <dbReference type="EMBL" id="CAK8054180.1"/>
    </source>
</evidence>
<proteinExistence type="predicted"/>
<dbReference type="Gene3D" id="3.40.50.1820">
    <property type="entry name" value="alpha/beta hydrolase"/>
    <property type="match status" value="1"/>
</dbReference>
<dbReference type="EMBL" id="CAWVOH010000001">
    <property type="protein sequence ID" value="CAK8054180.1"/>
    <property type="molecule type" value="Genomic_DNA"/>
</dbReference>
<dbReference type="InterPro" id="IPR022267">
    <property type="entry name" value="Asp2"/>
</dbReference>
<dbReference type="RefSeq" id="WP_349641718.1">
    <property type="nucleotide sequence ID" value="NZ_CAWVOH010000001.1"/>
</dbReference>
<dbReference type="NCBIfam" id="TIGR03712">
    <property type="entry name" value="acc_sec_asp2"/>
    <property type="match status" value="1"/>
</dbReference>